<proteinExistence type="predicted"/>
<evidence type="ECO:0008006" key="2">
    <source>
        <dbReference type="Google" id="ProtNLM"/>
    </source>
</evidence>
<protein>
    <recommendedName>
        <fullName evidence="2">Nucleoid-associated protein YbaB</fullName>
    </recommendedName>
</protein>
<gene>
    <name evidence="1" type="ORF">BIN_B_04463</name>
</gene>
<dbReference type="AlphaFoldDB" id="A0A653EY90"/>
<dbReference type="Gene3D" id="3.30.1310.10">
    <property type="entry name" value="Nucleoid-associated protein YbaB-like domain"/>
    <property type="match status" value="1"/>
</dbReference>
<reference evidence="1" key="1">
    <citation type="submission" date="2019-05" db="EMBL/GenBank/DDBJ databases">
        <authorList>
            <person name="Naeem R."/>
            <person name="Antony C."/>
            <person name="Guan Q."/>
        </authorList>
    </citation>
    <scope>NUCLEOTIDE SEQUENCE</scope>
    <source>
        <strain evidence="1">2</strain>
    </source>
</reference>
<accession>A0A653EY90</accession>
<sequence length="127" mass="13552">MTTYEYPGYHADAELTASVVARVERVQAMLTKLIEELNEIEVSAEGGAGDVVLSVNHEGQLTSLSLAEGCTSRYTHLALEELINTTMHEAVEAATAEAQALTSTDGDEALTAAVEAFADPKSHIWTT</sequence>
<dbReference type="Pfam" id="PF02575">
    <property type="entry name" value="YbaB_DNA_bd"/>
    <property type="match status" value="1"/>
</dbReference>
<name>A0A653EY90_9MYCO</name>
<organism evidence="1">
    <name type="scientific">Mycobacterium riyadhense</name>
    <dbReference type="NCBI Taxonomy" id="486698"/>
    <lineage>
        <taxon>Bacteria</taxon>
        <taxon>Bacillati</taxon>
        <taxon>Actinomycetota</taxon>
        <taxon>Actinomycetes</taxon>
        <taxon>Mycobacteriales</taxon>
        <taxon>Mycobacteriaceae</taxon>
        <taxon>Mycobacterium</taxon>
    </lineage>
</organism>
<dbReference type="InterPro" id="IPR036894">
    <property type="entry name" value="YbaB-like_sf"/>
</dbReference>
<evidence type="ECO:0000313" key="1">
    <source>
        <dbReference type="EMBL" id="VTP02309.1"/>
    </source>
</evidence>
<dbReference type="SUPFAM" id="SSF82607">
    <property type="entry name" value="YbaB-like"/>
    <property type="match status" value="1"/>
</dbReference>
<dbReference type="GO" id="GO:0003677">
    <property type="term" value="F:DNA binding"/>
    <property type="evidence" value="ECO:0007669"/>
    <property type="project" value="InterPro"/>
</dbReference>
<dbReference type="EMBL" id="LR589131">
    <property type="protein sequence ID" value="VTP02309.1"/>
    <property type="molecule type" value="Genomic_DNA"/>
</dbReference>
<dbReference type="InterPro" id="IPR004401">
    <property type="entry name" value="YbaB/EbfC"/>
</dbReference>